<protein>
    <submittedName>
        <fullName evidence="1">Uncharacterized protein</fullName>
    </submittedName>
</protein>
<keyword evidence="2" id="KW-1185">Reference proteome</keyword>
<sequence length="166" mass="19107">MRRYNLEMLGIRETHWTQAGQQRLPSGELLRNKRAAINTSRKRAEKAKAQAEYAQENKQMKRSIRTDNRKYVEDPAMTAEYAARKGNMRQLCDTTKKLSGNYRKPKRLVKSKEDKLIPNIKEQSSSYAKDVALHDENQDSPDTMKPLFLLTTTATITGGALDFRIM</sequence>
<reference evidence="1 2" key="1">
    <citation type="submission" date="2018-11" db="EMBL/GenBank/DDBJ databases">
        <authorList>
            <consortium name="Pathogen Informatics"/>
        </authorList>
    </citation>
    <scope>NUCLEOTIDE SEQUENCE [LARGE SCALE GENOMIC DNA]</scope>
    <source>
        <strain evidence="1 2">Zambia</strain>
    </source>
</reference>
<dbReference type="Proteomes" id="UP000277204">
    <property type="component" value="Unassembled WGS sequence"/>
</dbReference>
<evidence type="ECO:0000313" key="2">
    <source>
        <dbReference type="Proteomes" id="UP000277204"/>
    </source>
</evidence>
<evidence type="ECO:0000313" key="1">
    <source>
        <dbReference type="EMBL" id="VDO59796.1"/>
    </source>
</evidence>
<organism evidence="1 2">
    <name type="scientific">Schistosoma margrebowiei</name>
    <dbReference type="NCBI Taxonomy" id="48269"/>
    <lineage>
        <taxon>Eukaryota</taxon>
        <taxon>Metazoa</taxon>
        <taxon>Spiralia</taxon>
        <taxon>Lophotrochozoa</taxon>
        <taxon>Platyhelminthes</taxon>
        <taxon>Trematoda</taxon>
        <taxon>Digenea</taxon>
        <taxon>Strigeidida</taxon>
        <taxon>Schistosomatoidea</taxon>
        <taxon>Schistosomatidae</taxon>
        <taxon>Schistosoma</taxon>
    </lineage>
</organism>
<proteinExistence type="predicted"/>
<name>A0A183LJQ9_9TREM</name>
<accession>A0A183LJQ9</accession>
<dbReference type="EMBL" id="UZAI01001234">
    <property type="protein sequence ID" value="VDO59796.1"/>
    <property type="molecule type" value="Genomic_DNA"/>
</dbReference>
<dbReference type="AlphaFoldDB" id="A0A183LJQ9"/>
<gene>
    <name evidence="1" type="ORF">SMRZ_LOCUS4034</name>
</gene>